<protein>
    <recommendedName>
        <fullName evidence="3">Organic solvent tolerance-like N-terminal domain-containing protein</fullName>
    </recommendedName>
</protein>
<accession>A0A0K2SGL1</accession>
<dbReference type="KEGG" id="lpil:LIP_0127"/>
<dbReference type="OrthoDB" id="9760225at2"/>
<reference evidence="2" key="2">
    <citation type="journal article" date="2016" name="Int. J. Syst. Evol. Microbiol.">
        <title>Complete genome sequence and cell structure of Limnochorda pilosa, a Gram-negative spore-former within the phylum Firmicutes.</title>
        <authorList>
            <person name="Watanabe M."/>
            <person name="Kojima H."/>
            <person name="Fukui M."/>
        </authorList>
    </citation>
    <scope>NUCLEOTIDE SEQUENCE [LARGE SCALE GENOMIC DNA]</scope>
    <source>
        <strain evidence="2">HC45</strain>
    </source>
</reference>
<sequence>MMRGRTGARSLRLSVAVGALAAFLAVAGLLTLRAAAAELRLRVVEAESGATTAYVDPETGRYVIAPPTGHVEAEYGQQRLQARRAEYDPEAGTLQLSGAVRLEDPGVKARAERVDADLRAERYRLEGQVWIERSRADGPADVLTAAQVTYRPGAGEALAQGNVRVEEGPRWFQAATARLWDGLGWLELTGQVTGDWGEWAVNQADRVQVELESGRVTLYGPAEILFQVAEPEPPQPVPPGP</sequence>
<dbReference type="STRING" id="1555112.LIP_0127"/>
<dbReference type="RefSeq" id="WP_068132955.1">
    <property type="nucleotide sequence ID" value="NZ_AP014924.1"/>
</dbReference>
<dbReference type="Gene3D" id="2.60.450.10">
    <property type="entry name" value="Lipopolysaccharide (LPS) transport protein A like domain"/>
    <property type="match status" value="1"/>
</dbReference>
<gene>
    <name evidence="1" type="ORF">LIP_0127</name>
</gene>
<dbReference type="EMBL" id="AP014924">
    <property type="protein sequence ID" value="BAS25984.1"/>
    <property type="molecule type" value="Genomic_DNA"/>
</dbReference>
<organism evidence="1 2">
    <name type="scientific">Limnochorda pilosa</name>
    <dbReference type="NCBI Taxonomy" id="1555112"/>
    <lineage>
        <taxon>Bacteria</taxon>
        <taxon>Bacillati</taxon>
        <taxon>Bacillota</taxon>
        <taxon>Limnochordia</taxon>
        <taxon>Limnochordales</taxon>
        <taxon>Limnochordaceae</taxon>
        <taxon>Limnochorda</taxon>
    </lineage>
</organism>
<keyword evidence="2" id="KW-1185">Reference proteome</keyword>
<reference evidence="2" key="1">
    <citation type="submission" date="2015-07" db="EMBL/GenBank/DDBJ databases">
        <title>Complete genome sequence and phylogenetic analysis of Limnochorda pilosa.</title>
        <authorList>
            <person name="Watanabe M."/>
            <person name="Kojima H."/>
            <person name="Fukui M."/>
        </authorList>
    </citation>
    <scope>NUCLEOTIDE SEQUENCE [LARGE SCALE GENOMIC DNA]</scope>
    <source>
        <strain evidence="2">HC45</strain>
    </source>
</reference>
<name>A0A0K2SGL1_LIMPI</name>
<proteinExistence type="predicted"/>
<evidence type="ECO:0008006" key="3">
    <source>
        <dbReference type="Google" id="ProtNLM"/>
    </source>
</evidence>
<evidence type="ECO:0000313" key="2">
    <source>
        <dbReference type="Proteomes" id="UP000065807"/>
    </source>
</evidence>
<dbReference type="AlphaFoldDB" id="A0A0K2SGL1"/>
<evidence type="ECO:0000313" key="1">
    <source>
        <dbReference type="EMBL" id="BAS25984.1"/>
    </source>
</evidence>
<dbReference type="Proteomes" id="UP000065807">
    <property type="component" value="Chromosome"/>
</dbReference>